<dbReference type="AlphaFoldDB" id="A0A1S7LJR4"/>
<reference evidence="2" key="1">
    <citation type="submission" date="2015-04" db="EMBL/GenBank/DDBJ databases">
        <authorList>
            <person name="Syromyatnikov M.Y."/>
            <person name="Popov V.N."/>
        </authorList>
    </citation>
    <scope>NUCLEOTIDE SEQUENCE</scope>
    <source>
        <strain evidence="2">MO-1</strain>
    </source>
</reference>
<dbReference type="SUPFAM" id="SSF159941">
    <property type="entry name" value="MM3350-like"/>
    <property type="match status" value="1"/>
</dbReference>
<protein>
    <recommendedName>
        <fullName evidence="1">Plasmid pRiA4b Orf3-like domain-containing protein</fullName>
    </recommendedName>
</protein>
<organism evidence="2">
    <name type="scientific">Magnetococcus massalia (strain MO-1)</name>
    <dbReference type="NCBI Taxonomy" id="451514"/>
    <lineage>
        <taxon>Bacteria</taxon>
        <taxon>Pseudomonadati</taxon>
        <taxon>Pseudomonadota</taxon>
        <taxon>Magnetococcia</taxon>
        <taxon>Magnetococcales</taxon>
        <taxon>Magnetococcaceae</taxon>
        <taxon>Magnetococcus</taxon>
    </lineage>
</organism>
<dbReference type="Gene3D" id="3.10.290.30">
    <property type="entry name" value="MM3350-like"/>
    <property type="match status" value="1"/>
</dbReference>
<dbReference type="InterPro" id="IPR024047">
    <property type="entry name" value="MM3350-like_sf"/>
</dbReference>
<evidence type="ECO:0000313" key="2">
    <source>
        <dbReference type="EMBL" id="CRH06046.1"/>
    </source>
</evidence>
<dbReference type="PANTHER" id="PTHR41878">
    <property type="entry name" value="LEXA REPRESSOR-RELATED"/>
    <property type="match status" value="1"/>
</dbReference>
<dbReference type="EMBL" id="LO017727">
    <property type="protein sequence ID" value="CRH06046.1"/>
    <property type="molecule type" value="Genomic_DNA"/>
</dbReference>
<proteinExistence type="predicted"/>
<gene>
    <name evidence="2" type="ORF">MAGMO_1870</name>
</gene>
<dbReference type="PANTHER" id="PTHR41878:SF1">
    <property type="entry name" value="TNPR PROTEIN"/>
    <property type="match status" value="1"/>
</dbReference>
<dbReference type="Pfam" id="PF07929">
    <property type="entry name" value="PRiA4_ORF3"/>
    <property type="match status" value="1"/>
</dbReference>
<name>A0A1S7LJR4_MAGMO</name>
<dbReference type="InterPro" id="IPR012912">
    <property type="entry name" value="Plasmid_pRiA4b_Orf3-like"/>
</dbReference>
<evidence type="ECO:0000259" key="1">
    <source>
        <dbReference type="Pfam" id="PF07929"/>
    </source>
</evidence>
<feature type="domain" description="Plasmid pRiA4b Orf3-like" evidence="1">
    <location>
        <begin position="10"/>
        <end position="177"/>
    </location>
</feature>
<accession>A0A1S7LJR4</accession>
<sequence length="190" mass="21993">MMAKKINSRVYTIKITLSGIKPPIWRRIIVPDSTTLGQLHECIQASMGWFDGHLHEFEIRGKSYGPSAEIDEWLDTLSEEEVLLRSIFNKGIKKFRYVYDFGDNWQHNIQIEKSEPMDPDFPLPKLVTGRRSCPPEDIGGTWGYAEFLEALKNPDFPHRENFLEMAEEDFDPDFFNHAKAVKRLSGCLTN</sequence>